<evidence type="ECO:0000313" key="11">
    <source>
        <dbReference type="Proteomes" id="UP001304683"/>
    </source>
</evidence>
<dbReference type="CDD" id="cd06261">
    <property type="entry name" value="TM_PBP2"/>
    <property type="match status" value="1"/>
</dbReference>
<evidence type="ECO:0000256" key="1">
    <source>
        <dbReference type="ARBA" id="ARBA00004651"/>
    </source>
</evidence>
<sequence length="389" mass="40318">MPDGRQDPVRGGRRDERAWHLRPEGGVGGDLGDAIRGTGASGGATVVAAAAGFVAAPSSGPTAAYRVGAVARPDAAPQGAGPIADRPASTVVAPGRVPGGAPAPGGTPGAWRRLWRRHPQMVVGLLVVVLYVAAAVAAPWLAPYDPDDFTLSARLAPPAFLPGGHPEHLLGTDRLGRDLLTRLLYGARVSLLVGAVGVTVAGFFGSVLGAVAGYFGGLVDQVLSRAADLLMAFPYLLFTILMMGILGPGIGNLILALTFKAWVEFFRVARGQVLAEKAKPYVEAARAIGRGHAGILAREILPNIVHALLVVATLRAGHMILMEASLSFLGIGVPPDVPAWGSMVAEGRDYLGTAWWVSTLPGLAVLVLVLAVNTLGDGLREMLDPRLRV</sequence>
<dbReference type="Proteomes" id="UP001304683">
    <property type="component" value="Chromosome"/>
</dbReference>
<keyword evidence="6 7" id="KW-0472">Membrane</keyword>
<dbReference type="PANTHER" id="PTHR43386">
    <property type="entry name" value="OLIGOPEPTIDE TRANSPORT SYSTEM PERMEASE PROTEIN APPC"/>
    <property type="match status" value="1"/>
</dbReference>
<proteinExistence type="inferred from homology"/>
<dbReference type="InterPro" id="IPR050366">
    <property type="entry name" value="BP-dependent_transpt_permease"/>
</dbReference>
<accession>A0ABZ0QSK0</accession>
<comment type="similarity">
    <text evidence="7">Belongs to the binding-protein-dependent transport system permease family.</text>
</comment>
<evidence type="ECO:0000256" key="3">
    <source>
        <dbReference type="ARBA" id="ARBA00022475"/>
    </source>
</evidence>
<dbReference type="Pfam" id="PF12911">
    <property type="entry name" value="OppC_N"/>
    <property type="match status" value="1"/>
</dbReference>
<keyword evidence="2 7" id="KW-0813">Transport</keyword>
<name>A0ABZ0QSK0_9FIRM</name>
<evidence type="ECO:0000259" key="9">
    <source>
        <dbReference type="PROSITE" id="PS50928"/>
    </source>
</evidence>
<dbReference type="RefSeq" id="WP_318751245.1">
    <property type="nucleotide sequence ID" value="NZ_CP132508.1"/>
</dbReference>
<dbReference type="InterPro" id="IPR025966">
    <property type="entry name" value="OppC_N"/>
</dbReference>
<evidence type="ECO:0000256" key="7">
    <source>
        <dbReference type="RuleBase" id="RU363032"/>
    </source>
</evidence>
<evidence type="ECO:0000256" key="2">
    <source>
        <dbReference type="ARBA" id="ARBA00022448"/>
    </source>
</evidence>
<comment type="subcellular location">
    <subcellularLocation>
        <location evidence="1 7">Cell membrane</location>
        <topology evidence="1 7">Multi-pass membrane protein</topology>
    </subcellularLocation>
</comment>
<evidence type="ECO:0000256" key="8">
    <source>
        <dbReference type="SAM" id="MobiDB-lite"/>
    </source>
</evidence>
<feature type="transmembrane region" description="Helical" evidence="7">
    <location>
        <begin position="189"/>
        <end position="215"/>
    </location>
</feature>
<protein>
    <submittedName>
        <fullName evidence="10">ABC transporter permease</fullName>
    </submittedName>
</protein>
<gene>
    <name evidence="10" type="ORF">Q5761_03590</name>
</gene>
<evidence type="ECO:0000313" key="10">
    <source>
        <dbReference type="EMBL" id="WPD19757.1"/>
    </source>
</evidence>
<keyword evidence="5 7" id="KW-1133">Transmembrane helix</keyword>
<feature type="transmembrane region" description="Helical" evidence="7">
    <location>
        <begin position="227"/>
        <end position="246"/>
    </location>
</feature>
<dbReference type="Pfam" id="PF00528">
    <property type="entry name" value="BPD_transp_1"/>
    <property type="match status" value="1"/>
</dbReference>
<reference evidence="10 11" key="1">
    <citation type="submission" date="2023-08" db="EMBL/GenBank/DDBJ databases">
        <title>Genome sequence of Thermaerobacter compostii strain Ins1, a spore-forming filamentous bacterium isolated from a deep geothermal reservoir.</title>
        <authorList>
            <person name="Bregnard D."/>
            <person name="Gonzalez D."/>
            <person name="Junier P."/>
        </authorList>
    </citation>
    <scope>NUCLEOTIDE SEQUENCE [LARGE SCALE GENOMIC DNA]</scope>
    <source>
        <strain evidence="10 11">Ins1</strain>
    </source>
</reference>
<keyword evidence="3" id="KW-1003">Cell membrane</keyword>
<dbReference type="InterPro" id="IPR035906">
    <property type="entry name" value="MetI-like_sf"/>
</dbReference>
<feature type="region of interest" description="Disordered" evidence="8">
    <location>
        <begin position="1"/>
        <end position="32"/>
    </location>
</feature>
<evidence type="ECO:0000256" key="5">
    <source>
        <dbReference type="ARBA" id="ARBA00022989"/>
    </source>
</evidence>
<dbReference type="SUPFAM" id="SSF161098">
    <property type="entry name" value="MetI-like"/>
    <property type="match status" value="1"/>
</dbReference>
<dbReference type="InterPro" id="IPR000515">
    <property type="entry name" value="MetI-like"/>
</dbReference>
<evidence type="ECO:0000256" key="6">
    <source>
        <dbReference type="ARBA" id="ARBA00023136"/>
    </source>
</evidence>
<evidence type="ECO:0000256" key="4">
    <source>
        <dbReference type="ARBA" id="ARBA00022692"/>
    </source>
</evidence>
<dbReference type="EMBL" id="CP132508">
    <property type="protein sequence ID" value="WPD19757.1"/>
    <property type="molecule type" value="Genomic_DNA"/>
</dbReference>
<organism evidence="10 11">
    <name type="scientific">Thermaerobacter composti</name>
    <dbReference type="NCBI Taxonomy" id="554949"/>
    <lineage>
        <taxon>Bacteria</taxon>
        <taxon>Bacillati</taxon>
        <taxon>Bacillota</taxon>
        <taxon>Clostridia</taxon>
        <taxon>Eubacteriales</taxon>
        <taxon>Clostridiales Family XVII. Incertae Sedis</taxon>
        <taxon>Thermaerobacter</taxon>
    </lineage>
</organism>
<feature type="transmembrane region" description="Helical" evidence="7">
    <location>
        <begin position="122"/>
        <end position="142"/>
    </location>
</feature>
<feature type="transmembrane region" description="Helical" evidence="7">
    <location>
        <begin position="353"/>
        <end position="376"/>
    </location>
</feature>
<keyword evidence="11" id="KW-1185">Reference proteome</keyword>
<dbReference type="PROSITE" id="PS50928">
    <property type="entry name" value="ABC_TM1"/>
    <property type="match status" value="1"/>
</dbReference>
<dbReference type="Gene3D" id="1.10.3720.10">
    <property type="entry name" value="MetI-like"/>
    <property type="match status" value="1"/>
</dbReference>
<feature type="compositionally biased region" description="Basic and acidic residues" evidence="8">
    <location>
        <begin position="1"/>
        <end position="23"/>
    </location>
</feature>
<keyword evidence="4 7" id="KW-0812">Transmembrane</keyword>
<dbReference type="PANTHER" id="PTHR43386:SF1">
    <property type="entry name" value="D,D-DIPEPTIDE TRANSPORT SYSTEM PERMEASE PROTEIN DDPC-RELATED"/>
    <property type="match status" value="1"/>
</dbReference>
<feature type="domain" description="ABC transmembrane type-1" evidence="9">
    <location>
        <begin position="187"/>
        <end position="376"/>
    </location>
</feature>